<evidence type="ECO:0000313" key="2">
    <source>
        <dbReference type="EMBL" id="MFA9479142.1"/>
    </source>
</evidence>
<dbReference type="Gene3D" id="3.40.190.10">
    <property type="entry name" value="Periplasmic binding protein-like II"/>
    <property type="match status" value="1"/>
</dbReference>
<protein>
    <submittedName>
        <fullName evidence="2">ABC transporter substrate-binding protein</fullName>
    </submittedName>
</protein>
<organism evidence="2 3">
    <name type="scientific">Natronomicrosphaera hydrolytica</name>
    <dbReference type="NCBI Taxonomy" id="3242702"/>
    <lineage>
        <taxon>Bacteria</taxon>
        <taxon>Pseudomonadati</taxon>
        <taxon>Planctomycetota</taxon>
        <taxon>Phycisphaerae</taxon>
        <taxon>Phycisphaerales</taxon>
        <taxon>Phycisphaeraceae</taxon>
        <taxon>Natronomicrosphaera</taxon>
    </lineage>
</organism>
<keyword evidence="3" id="KW-1185">Reference proteome</keyword>
<feature type="domain" description="Solute-binding protein family 5" evidence="1">
    <location>
        <begin position="64"/>
        <end position="460"/>
    </location>
</feature>
<accession>A0ABV4U8J9</accession>
<name>A0ABV4U8J9_9BACT</name>
<evidence type="ECO:0000259" key="1">
    <source>
        <dbReference type="Pfam" id="PF00496"/>
    </source>
</evidence>
<sequence length="595" mass="68539">MKDKVRAGELPPVEERLPADPIVVEPYARIGAYGGWARIAGWETFYFSHYEGPMRICPQGATVRLNLLERLVMSEDGKVFTLHLRPGVKWSDGHPHTADDYIFWFEHINRNWELSPLPREPFDAPGTRITKVDTYTVQYEFESPHFYFANDLAHSGHRFRVPAHFAKRYHVDFVESGDLKARAQRLGFINWMDYFSAVVEQGYRGSTVFNRPTLRSHQLVRRQQQNFYYERNPYYPKVDPQGQQLPYVDGITRILGLRPEIVTAQMVAGELTMAALAFDASSLPFLLRNEQRGGYTTYLWTEYLASALSISINQTFADPAVRDILADARFRRALSMAINRQEINEARYFGLGRPGPMFVLPTSKFYDEDTFRQAHGEYDPQAAKALLDEVGIVDRTGDGRRNRPGGGKLNLVLEQPGHHDPTVEMVLEQWREVGLDIHLRVVPGSFLRIRAESNQVHMGTGPGDRVGDTLFPNEPMWFLPFRQGRDMVTWGQWVRWFQTDGQEGQEPTSEAKDLMRWWNEMRSHPDRAERIKLGKRIMQSQAEHVWAIGTVGLTPQPVAVANHLHNVPKRGYWGWDTKLNYPYHPETHFMTTPSP</sequence>
<dbReference type="EMBL" id="JBGUBD010000007">
    <property type="protein sequence ID" value="MFA9479142.1"/>
    <property type="molecule type" value="Genomic_DNA"/>
</dbReference>
<dbReference type="Gene3D" id="3.10.105.10">
    <property type="entry name" value="Dipeptide-binding Protein, Domain 3"/>
    <property type="match status" value="1"/>
</dbReference>
<dbReference type="PANTHER" id="PTHR30290">
    <property type="entry name" value="PERIPLASMIC BINDING COMPONENT OF ABC TRANSPORTER"/>
    <property type="match status" value="1"/>
</dbReference>
<dbReference type="Proteomes" id="UP001575105">
    <property type="component" value="Unassembled WGS sequence"/>
</dbReference>
<dbReference type="PANTHER" id="PTHR30290:SF62">
    <property type="entry name" value="OLIGOPEPTIDE ABC TRANSPORTER, PERIPLASMIC OLIGOPEPTIDE-BINDING PROTEIN"/>
    <property type="match status" value="1"/>
</dbReference>
<reference evidence="2 3" key="1">
    <citation type="submission" date="2024-08" db="EMBL/GenBank/DDBJ databases">
        <title>Whole-genome sequencing of halo(alkali)philic microorganisms from hypersaline lakes.</title>
        <authorList>
            <person name="Sorokin D.Y."/>
            <person name="Merkel A.Y."/>
            <person name="Messina E."/>
            <person name="Yakimov M."/>
        </authorList>
    </citation>
    <scope>NUCLEOTIDE SEQUENCE [LARGE SCALE GENOMIC DNA]</scope>
    <source>
        <strain evidence="2 3">AB-hyl4</strain>
    </source>
</reference>
<proteinExistence type="predicted"/>
<dbReference type="CDD" id="cd08500">
    <property type="entry name" value="PBP2_NikA_DppA_OppA_like_4"/>
    <property type="match status" value="1"/>
</dbReference>
<dbReference type="Pfam" id="PF00496">
    <property type="entry name" value="SBP_bac_5"/>
    <property type="match status" value="1"/>
</dbReference>
<dbReference type="InterPro" id="IPR039424">
    <property type="entry name" value="SBP_5"/>
</dbReference>
<evidence type="ECO:0000313" key="3">
    <source>
        <dbReference type="Proteomes" id="UP001575105"/>
    </source>
</evidence>
<gene>
    <name evidence="2" type="ORF">ACERK3_12690</name>
</gene>
<dbReference type="SUPFAM" id="SSF53850">
    <property type="entry name" value="Periplasmic binding protein-like II"/>
    <property type="match status" value="1"/>
</dbReference>
<dbReference type="InterPro" id="IPR000914">
    <property type="entry name" value="SBP_5_dom"/>
</dbReference>
<dbReference type="RefSeq" id="WP_425346069.1">
    <property type="nucleotide sequence ID" value="NZ_JBGUBD010000007.1"/>
</dbReference>
<comment type="caution">
    <text evidence="2">The sequence shown here is derived from an EMBL/GenBank/DDBJ whole genome shotgun (WGS) entry which is preliminary data.</text>
</comment>